<evidence type="ECO:0000313" key="1">
    <source>
        <dbReference type="EMBL" id="AIF84106.1"/>
    </source>
</evidence>
<dbReference type="GeneID" id="41597789"/>
<dbReference type="RefSeq" id="WP_148700745.1">
    <property type="nucleotide sequence ID" value="NZ_CP007174.1"/>
</dbReference>
<dbReference type="AlphaFoldDB" id="A0A075MRC5"/>
<dbReference type="KEGG" id="nev:NTE_02049"/>
<gene>
    <name evidence="1" type="ORF">NTE_02049</name>
</gene>
<reference evidence="1 2" key="1">
    <citation type="journal article" date="2014" name="PLoS ONE">
        <title>Genome Sequence of Candidatus Nitrososphaera evergladensis from Group I.1b Enriched from Everglades Soil Reveals Novel Genomic Features of the Ammonia-Oxidizing Archaea.</title>
        <authorList>
            <person name="Zhalnina K.V."/>
            <person name="Dias R."/>
            <person name="Leonard M.T."/>
            <person name="Dorr de Quadros P."/>
            <person name="Camargo F.A."/>
            <person name="Drew J.C."/>
            <person name="Farmerie W.G."/>
            <person name="Daroub S.H."/>
            <person name="Triplett E.W."/>
        </authorList>
    </citation>
    <scope>NUCLEOTIDE SEQUENCE [LARGE SCALE GENOMIC DNA]</scope>
    <source>
        <strain evidence="1 2">SR1</strain>
    </source>
</reference>
<proteinExistence type="predicted"/>
<keyword evidence="2" id="KW-1185">Reference proteome</keyword>
<dbReference type="HOGENOM" id="CLU_2230258_0_0_2"/>
<protein>
    <submittedName>
        <fullName evidence="1">Uncharacterized protein</fullName>
    </submittedName>
</protein>
<dbReference type="EMBL" id="CP007174">
    <property type="protein sequence ID" value="AIF84106.1"/>
    <property type="molecule type" value="Genomic_DNA"/>
</dbReference>
<dbReference type="eggNOG" id="arCOG08710">
    <property type="taxonomic scope" value="Archaea"/>
</dbReference>
<accession>A0A075MRC5</accession>
<organism evidence="1 2">
    <name type="scientific">Candidatus Nitrososphaera evergladensis SR1</name>
    <dbReference type="NCBI Taxonomy" id="1459636"/>
    <lineage>
        <taxon>Archaea</taxon>
        <taxon>Nitrososphaerota</taxon>
        <taxon>Nitrososphaeria</taxon>
        <taxon>Nitrososphaerales</taxon>
        <taxon>Nitrososphaeraceae</taxon>
        <taxon>Nitrososphaera</taxon>
    </lineage>
</organism>
<dbReference type="OrthoDB" id="374088at2157"/>
<evidence type="ECO:0000313" key="2">
    <source>
        <dbReference type="Proteomes" id="UP000028194"/>
    </source>
</evidence>
<dbReference type="STRING" id="1459636.NTE_02049"/>
<sequence>MPLDADIKSMVQAVIKSDLQAPKVPKGRVPKLKKVWKCVSAYDFLYGQRVGYYTGLAEGIMLERHRRQLTQEEQDEIFAAIEPYTKDLRKYFAYYRPAKREKKKK</sequence>
<name>A0A075MRC5_9ARCH</name>
<dbReference type="Proteomes" id="UP000028194">
    <property type="component" value="Chromosome"/>
</dbReference>